<accession>G0EUV9</accession>
<dbReference type="PROSITE" id="PS50883">
    <property type="entry name" value="EAL"/>
    <property type="match status" value="1"/>
</dbReference>
<dbReference type="HOGENOM" id="CLU_836052_0_0_4"/>
<reference evidence="3 4" key="1">
    <citation type="journal article" date="2011" name="J. Bacteriol.">
        <title>Complete genome sequence of the type strain Cupriavidus necator N-1.</title>
        <authorList>
            <person name="Poehlein A."/>
            <person name="Kusian B."/>
            <person name="Friedrich B."/>
            <person name="Daniel R."/>
            <person name="Bowien B."/>
        </authorList>
    </citation>
    <scope>NUCLEOTIDE SEQUENCE [LARGE SCALE GENOMIC DNA]</scope>
    <source>
        <strain evidence="4">ATCC 43291 / DSM 13513 / CCUG 52238 / LMG 8453 / N-1</strain>
    </source>
</reference>
<feature type="region of interest" description="Disordered" evidence="1">
    <location>
        <begin position="261"/>
        <end position="288"/>
    </location>
</feature>
<dbReference type="EMBL" id="CP002877">
    <property type="protein sequence ID" value="AEI76945.1"/>
    <property type="molecule type" value="Genomic_DNA"/>
</dbReference>
<dbReference type="SMART" id="SM00052">
    <property type="entry name" value="EAL"/>
    <property type="match status" value="1"/>
</dbReference>
<dbReference type="Proteomes" id="UP000006798">
    <property type="component" value="Chromosome 1"/>
</dbReference>
<dbReference type="Pfam" id="PF00563">
    <property type="entry name" value="EAL"/>
    <property type="match status" value="1"/>
</dbReference>
<dbReference type="GO" id="GO:0071111">
    <property type="term" value="F:cyclic-guanylate-specific phosphodiesterase activity"/>
    <property type="evidence" value="ECO:0007669"/>
    <property type="project" value="InterPro"/>
</dbReference>
<dbReference type="AlphaFoldDB" id="G0EUV9"/>
<dbReference type="InterPro" id="IPR050706">
    <property type="entry name" value="Cyclic-di-GMP_PDE-like"/>
</dbReference>
<evidence type="ECO:0000313" key="3">
    <source>
        <dbReference type="EMBL" id="AEI76945.1"/>
    </source>
</evidence>
<dbReference type="CDD" id="cd01948">
    <property type="entry name" value="EAL"/>
    <property type="match status" value="1"/>
</dbReference>
<name>G0EUV9_CUPNN</name>
<sequence>MRWKRSWPMRWCASPRASPPRRRGHPTTRNCSPPPSQARTCWSCCSRRRAGAEALVRWRHPEHGLVQPDLFIPRLEALDAADPVFFFVCLAAQQRLRAAGIHIALGINASAQALCRPGVLEASDALVAASGVPRQALTVELTEGSPVPDTLALSVALNHLRLLGYGVAIDDFGVSIATLKLLAGLPFTQLKLDRSFVVDVDGHGQRAAFCRNMINLARELGLECVAEGVETDTQRAALLALPAGPGLPVVRAQAGRGLRRGCHRPGSNHAAGSLTWPGAGATARPGTDTWQRSASRSCRCAAGRWPCRWCPRCPPPRLPRPASSGAGRPGRC</sequence>
<organism evidence="3 4">
    <name type="scientific">Cupriavidus necator (strain ATCC 43291 / DSM 13513 / CCUG 52238 / LMG 8453 / N-1)</name>
    <name type="common">Ralstonia eutropha</name>
    <dbReference type="NCBI Taxonomy" id="1042878"/>
    <lineage>
        <taxon>Bacteria</taxon>
        <taxon>Pseudomonadati</taxon>
        <taxon>Pseudomonadota</taxon>
        <taxon>Betaproteobacteria</taxon>
        <taxon>Burkholderiales</taxon>
        <taxon>Burkholderiaceae</taxon>
        <taxon>Cupriavidus</taxon>
    </lineage>
</organism>
<feature type="region of interest" description="Disordered" evidence="1">
    <location>
        <begin position="1"/>
        <end position="37"/>
    </location>
</feature>
<evidence type="ECO:0000259" key="2">
    <source>
        <dbReference type="PROSITE" id="PS50883"/>
    </source>
</evidence>
<evidence type="ECO:0000256" key="1">
    <source>
        <dbReference type="SAM" id="MobiDB-lite"/>
    </source>
</evidence>
<proteinExistence type="predicted"/>
<dbReference type="PANTHER" id="PTHR33121:SF70">
    <property type="entry name" value="SIGNALING PROTEIN YKOW"/>
    <property type="match status" value="1"/>
</dbReference>
<feature type="domain" description="EAL" evidence="2">
    <location>
        <begin position="10"/>
        <end position="275"/>
    </location>
</feature>
<dbReference type="Gene3D" id="3.20.20.450">
    <property type="entry name" value="EAL domain"/>
    <property type="match status" value="1"/>
</dbReference>
<gene>
    <name evidence="3" type="primary">cph</name>
    <name evidence="3" type="ordered locus">CNE_1c16020</name>
</gene>
<dbReference type="PANTHER" id="PTHR33121">
    <property type="entry name" value="CYCLIC DI-GMP PHOSPHODIESTERASE PDEF"/>
    <property type="match status" value="1"/>
</dbReference>
<dbReference type="InterPro" id="IPR035919">
    <property type="entry name" value="EAL_sf"/>
</dbReference>
<dbReference type="KEGG" id="cnc:CNE_1c16020"/>
<dbReference type="InterPro" id="IPR001633">
    <property type="entry name" value="EAL_dom"/>
</dbReference>
<dbReference type="SUPFAM" id="SSF141868">
    <property type="entry name" value="EAL domain-like"/>
    <property type="match status" value="1"/>
</dbReference>
<evidence type="ECO:0000313" key="4">
    <source>
        <dbReference type="Proteomes" id="UP000006798"/>
    </source>
</evidence>
<protein>
    <submittedName>
        <fullName evidence="3">Phytochrome-like protein Cph</fullName>
    </submittedName>
</protein>